<evidence type="ECO:0000256" key="7">
    <source>
        <dbReference type="ARBA" id="ARBA00022989"/>
    </source>
</evidence>
<dbReference type="GO" id="GO:0016712">
    <property type="term" value="F:oxidoreductase activity, acting on paired donors, with incorporation or reduction of molecular oxygen, reduced flavin or flavoprotein as one donor, and incorporation of one atom of oxygen"/>
    <property type="evidence" value="ECO:0007669"/>
    <property type="project" value="InterPro"/>
</dbReference>
<proteinExistence type="inferred from homology"/>
<dbReference type="EMBL" id="LCWV01000010">
    <property type="protein sequence ID" value="PWI70179.1"/>
    <property type="molecule type" value="Genomic_DNA"/>
</dbReference>
<evidence type="ECO:0000256" key="10">
    <source>
        <dbReference type="ARBA" id="ARBA00023033"/>
    </source>
</evidence>
<reference evidence="14 15" key="1">
    <citation type="journal article" date="2016" name="Front. Microbiol.">
        <title>Genome and transcriptome sequences reveal the specific parasitism of the nematophagous Purpureocillium lilacinum 36-1.</title>
        <authorList>
            <person name="Xie J."/>
            <person name="Li S."/>
            <person name="Mo C."/>
            <person name="Xiao X."/>
            <person name="Peng D."/>
            <person name="Wang G."/>
            <person name="Xiao Y."/>
        </authorList>
    </citation>
    <scope>NUCLEOTIDE SEQUENCE [LARGE SCALE GENOMIC DNA]</scope>
    <source>
        <strain evidence="14 15">36-1</strain>
    </source>
</reference>
<dbReference type="InterPro" id="IPR017972">
    <property type="entry name" value="Cyt_P450_CS"/>
</dbReference>
<evidence type="ECO:0000256" key="13">
    <source>
        <dbReference type="SAM" id="MobiDB-lite"/>
    </source>
</evidence>
<dbReference type="InterPro" id="IPR002974">
    <property type="entry name" value="Cyt_P450_E_CYP52_ascomycetes"/>
</dbReference>
<dbReference type="SUPFAM" id="SSF48264">
    <property type="entry name" value="Cytochrome P450"/>
    <property type="match status" value="1"/>
</dbReference>
<keyword evidence="5" id="KW-0812">Transmembrane</keyword>
<comment type="similarity">
    <text evidence="3">Belongs to the cytochrome P450 family.</text>
</comment>
<dbReference type="PRINTS" id="PR00464">
    <property type="entry name" value="EP450II"/>
</dbReference>
<dbReference type="GO" id="GO:0005506">
    <property type="term" value="F:iron ion binding"/>
    <property type="evidence" value="ECO:0007669"/>
    <property type="project" value="InterPro"/>
</dbReference>
<keyword evidence="10" id="KW-0503">Monooxygenase</keyword>
<dbReference type="PRINTS" id="PR00385">
    <property type="entry name" value="P450"/>
</dbReference>
<evidence type="ECO:0000256" key="4">
    <source>
        <dbReference type="ARBA" id="ARBA00022617"/>
    </source>
</evidence>
<dbReference type="PANTHER" id="PTHR24287:SF1">
    <property type="entry name" value="P450, PUTATIVE (EUROFUNG)-RELATED"/>
    <property type="match status" value="1"/>
</dbReference>
<gene>
    <name evidence="14" type="ORF">PCL_00323</name>
</gene>
<dbReference type="InterPro" id="IPR036396">
    <property type="entry name" value="Cyt_P450_sf"/>
</dbReference>
<feature type="compositionally biased region" description="Basic residues" evidence="13">
    <location>
        <begin position="81"/>
        <end position="91"/>
    </location>
</feature>
<keyword evidence="9 12" id="KW-0408">Iron</keyword>
<evidence type="ECO:0000256" key="11">
    <source>
        <dbReference type="ARBA" id="ARBA00023136"/>
    </source>
</evidence>
<accession>A0A2U3E6T2</accession>
<dbReference type="InterPro" id="IPR002402">
    <property type="entry name" value="Cyt_P450_E_grp-II"/>
</dbReference>
<dbReference type="Pfam" id="PF00067">
    <property type="entry name" value="p450"/>
    <property type="match status" value="1"/>
</dbReference>
<evidence type="ECO:0000313" key="15">
    <source>
        <dbReference type="Proteomes" id="UP000245956"/>
    </source>
</evidence>
<feature type="binding site" description="axial binding residue" evidence="12">
    <location>
        <position position="657"/>
    </location>
    <ligand>
        <name>heme</name>
        <dbReference type="ChEBI" id="CHEBI:30413"/>
    </ligand>
    <ligandPart>
        <name>Fe</name>
        <dbReference type="ChEBI" id="CHEBI:18248"/>
    </ligandPart>
</feature>
<evidence type="ECO:0000256" key="1">
    <source>
        <dbReference type="ARBA" id="ARBA00001971"/>
    </source>
</evidence>
<keyword evidence="4 12" id="KW-0349">Heme</keyword>
<evidence type="ECO:0000256" key="12">
    <source>
        <dbReference type="PIRSR" id="PIRSR602402-1"/>
    </source>
</evidence>
<dbReference type="InterPro" id="IPR001128">
    <property type="entry name" value="Cyt_P450"/>
</dbReference>
<evidence type="ECO:0000256" key="2">
    <source>
        <dbReference type="ARBA" id="ARBA00004167"/>
    </source>
</evidence>
<dbReference type="GO" id="GO:0020037">
    <property type="term" value="F:heme binding"/>
    <property type="evidence" value="ECO:0007669"/>
    <property type="project" value="InterPro"/>
</dbReference>
<dbReference type="PRINTS" id="PR01239">
    <property type="entry name" value="EP450IICYP52"/>
</dbReference>
<keyword evidence="11" id="KW-0472">Membrane</keyword>
<evidence type="ECO:0000256" key="5">
    <source>
        <dbReference type="ARBA" id="ARBA00022692"/>
    </source>
</evidence>
<comment type="cofactor">
    <cofactor evidence="1 12">
        <name>heme</name>
        <dbReference type="ChEBI" id="CHEBI:30413"/>
    </cofactor>
</comment>
<dbReference type="InterPro" id="IPR047146">
    <property type="entry name" value="Cyt_P450_E_CYP52_fungi"/>
</dbReference>
<evidence type="ECO:0000256" key="8">
    <source>
        <dbReference type="ARBA" id="ARBA00023002"/>
    </source>
</evidence>
<evidence type="ECO:0000313" key="14">
    <source>
        <dbReference type="EMBL" id="PWI70179.1"/>
    </source>
</evidence>
<dbReference type="Proteomes" id="UP000245956">
    <property type="component" value="Unassembled WGS sequence"/>
</dbReference>
<protein>
    <submittedName>
        <fullName evidence="14">Cytochrome P450 52A12</fullName>
    </submittedName>
</protein>
<dbReference type="AlphaFoldDB" id="A0A2U3E6T2"/>
<comment type="subcellular location">
    <subcellularLocation>
        <location evidence="2">Membrane</location>
        <topology evidence="2">Single-pass membrane protein</topology>
    </subcellularLocation>
</comment>
<keyword evidence="6 12" id="KW-0479">Metal-binding</keyword>
<dbReference type="PROSITE" id="PS00086">
    <property type="entry name" value="CYTOCHROME_P450"/>
    <property type="match status" value="1"/>
</dbReference>
<dbReference type="GO" id="GO:0016020">
    <property type="term" value="C:membrane"/>
    <property type="evidence" value="ECO:0007669"/>
    <property type="project" value="UniProtKB-SubCell"/>
</dbReference>
<dbReference type="Gene3D" id="1.10.630.10">
    <property type="entry name" value="Cytochrome P450"/>
    <property type="match status" value="1"/>
</dbReference>
<evidence type="ECO:0000256" key="9">
    <source>
        <dbReference type="ARBA" id="ARBA00023004"/>
    </source>
</evidence>
<evidence type="ECO:0000256" key="6">
    <source>
        <dbReference type="ARBA" id="ARBA00022723"/>
    </source>
</evidence>
<organism evidence="14 15">
    <name type="scientific">Purpureocillium lilacinum</name>
    <name type="common">Paecilomyces lilacinus</name>
    <dbReference type="NCBI Taxonomy" id="33203"/>
    <lineage>
        <taxon>Eukaryota</taxon>
        <taxon>Fungi</taxon>
        <taxon>Dikarya</taxon>
        <taxon>Ascomycota</taxon>
        <taxon>Pezizomycotina</taxon>
        <taxon>Sordariomycetes</taxon>
        <taxon>Hypocreomycetidae</taxon>
        <taxon>Hypocreales</taxon>
        <taxon>Ophiocordycipitaceae</taxon>
        <taxon>Purpureocillium</taxon>
    </lineage>
</organism>
<sequence>MHRAPPTWPLDAPGGMGRKYPTDCRTIHQNKTHGVRVVLTPECLGAVQQQLSSPAAPLNDQAGDAEATMTPETPLHSANPKTHRMQCHHARLASGTSQPVRKSGDGRVAQRPRCSVPGRPPVRAKPTAPGDPYRIDACAIRRHVALKKKQAACHSLTTPGVRIVDSAAACDVREQSRKETKDAAKMQIAALAVIAAAALVLGYIINSINEHIRHAKKAKELGCEPPLKTTGPEPSGIVSMMRGANASRQKRLPVWVQEQLDAVAEKHGRYVGTVILRTPFFRDTLFTLDPQNIQTVLALKFKDFGLGPNRTENFKPLLGNGIFAANGKQWEHSRALLRPQFVRSQVSDLDLEEDHVKAMMTVLDRHLGKDGWTDTVDLSKLFFRLTLDSATEFLFGESVNSQLGEDSGAGKGNKRGDDFAQAFDRSQYTLSLGARMGNSYWMVHTPEFHRMVKKVHEFVDYFVGVAMKQTRDEKAGGGEKEKYVFLHALAQDTQDPAELRSQLLNILLAGRDTTASTLGWFFYTLADPQYNHYYTKLRTVILEEFGTYDKPRDITFERMKSCQYLQWCINEILRLYPIVTMNVRTAQVDTTLPVGGGADGRSPVYVRKGQDVAYSVHIMQRRKDLWGPDAETFKPERWEHRRPGWDYLPFNGGPRICIGQQFALTEIAYVVIRLIQRIDTIDGSNIGPVKHGLTLTNCPGDGVNVRLHFAE</sequence>
<name>A0A2U3E6T2_PURLI</name>
<feature type="region of interest" description="Disordered" evidence="13">
    <location>
        <begin position="54"/>
        <end position="129"/>
    </location>
</feature>
<dbReference type="PANTHER" id="PTHR24287">
    <property type="entry name" value="P450, PUTATIVE (EUROFUNG)-RELATED"/>
    <property type="match status" value="1"/>
</dbReference>
<keyword evidence="7" id="KW-1133">Transmembrane helix</keyword>
<dbReference type="CDD" id="cd11063">
    <property type="entry name" value="CYP52"/>
    <property type="match status" value="1"/>
</dbReference>
<evidence type="ECO:0000256" key="3">
    <source>
        <dbReference type="ARBA" id="ARBA00010617"/>
    </source>
</evidence>
<comment type="caution">
    <text evidence="14">The sequence shown here is derived from an EMBL/GenBank/DDBJ whole genome shotgun (WGS) entry which is preliminary data.</text>
</comment>
<keyword evidence="8" id="KW-0560">Oxidoreductase</keyword>